<name>F9XJW4_ZYMTI</name>
<dbReference type="RefSeq" id="XP_003849749.1">
    <property type="nucleotide sequence ID" value="XM_003849701.1"/>
</dbReference>
<reference evidence="4 5" key="1">
    <citation type="journal article" date="2011" name="PLoS Genet.">
        <title>Finished genome of the fungal wheat pathogen Mycosphaerella graminicola reveals dispensome structure, chromosome plasticity, and stealth pathogenesis.</title>
        <authorList>
            <person name="Goodwin S.B."/>
            <person name="Ben M'barek S."/>
            <person name="Dhillon B."/>
            <person name="Wittenberg A.H.J."/>
            <person name="Crane C.F."/>
            <person name="Hane J.K."/>
            <person name="Foster A.J."/>
            <person name="Van der Lee T.A.J."/>
            <person name="Grimwood J."/>
            <person name="Aerts A."/>
            <person name="Antoniw J."/>
            <person name="Bailey A."/>
            <person name="Bluhm B."/>
            <person name="Bowler J."/>
            <person name="Bristow J."/>
            <person name="van der Burgt A."/>
            <person name="Canto-Canche B."/>
            <person name="Churchill A.C.L."/>
            <person name="Conde-Ferraez L."/>
            <person name="Cools H.J."/>
            <person name="Coutinho P.M."/>
            <person name="Csukai M."/>
            <person name="Dehal P."/>
            <person name="De Wit P."/>
            <person name="Donzelli B."/>
            <person name="van de Geest H.C."/>
            <person name="van Ham R.C.H.J."/>
            <person name="Hammond-Kosack K.E."/>
            <person name="Henrissat B."/>
            <person name="Kilian A."/>
            <person name="Kobayashi A.K."/>
            <person name="Koopmann E."/>
            <person name="Kourmpetis Y."/>
            <person name="Kuzniar A."/>
            <person name="Lindquist E."/>
            <person name="Lombard V."/>
            <person name="Maliepaard C."/>
            <person name="Martins N."/>
            <person name="Mehrabi R."/>
            <person name="Nap J.P.H."/>
            <person name="Ponomarenko A."/>
            <person name="Rudd J.J."/>
            <person name="Salamov A."/>
            <person name="Schmutz J."/>
            <person name="Schouten H.J."/>
            <person name="Shapiro H."/>
            <person name="Stergiopoulos I."/>
            <person name="Torriani S.F.F."/>
            <person name="Tu H."/>
            <person name="de Vries R.P."/>
            <person name="Waalwijk C."/>
            <person name="Ware S.B."/>
            <person name="Wiebenga A."/>
            <person name="Zwiers L.-H."/>
            <person name="Oliver R.P."/>
            <person name="Grigoriev I.V."/>
            <person name="Kema G.H.J."/>
        </authorList>
    </citation>
    <scope>NUCLEOTIDE SEQUENCE [LARGE SCALE GENOMIC DNA]</scope>
    <source>
        <strain evidence="5">CBS 115943 / IPO323</strain>
    </source>
</reference>
<keyword evidence="2" id="KW-0378">Hydrolase</keyword>
<dbReference type="Proteomes" id="UP000008062">
    <property type="component" value="Chromosome 9"/>
</dbReference>
<dbReference type="VEuPathDB" id="FungiDB:ZTRI_9.237"/>
<dbReference type="KEGG" id="ztr:MYCGRDRAFT_87466"/>
<comment type="similarity">
    <text evidence="1">Belongs to the isochorismatase family.</text>
</comment>
<dbReference type="InParanoid" id="F9XJW4"/>
<dbReference type="InterPro" id="IPR036380">
    <property type="entry name" value="Isochorismatase-like_sf"/>
</dbReference>
<feature type="domain" description="Isochorismatase-like" evidence="3">
    <location>
        <begin position="19"/>
        <end position="195"/>
    </location>
</feature>
<evidence type="ECO:0000259" key="3">
    <source>
        <dbReference type="Pfam" id="PF00857"/>
    </source>
</evidence>
<dbReference type="GeneID" id="13399061"/>
<dbReference type="OrthoDB" id="1739143at2759"/>
<dbReference type="PANTHER" id="PTHR43540:SF1">
    <property type="entry name" value="ISOCHORISMATASE HYDROLASE"/>
    <property type="match status" value="1"/>
</dbReference>
<dbReference type="Pfam" id="PF00857">
    <property type="entry name" value="Isochorismatase"/>
    <property type="match status" value="1"/>
</dbReference>
<gene>
    <name evidence="4" type="ORF">MYCGRDRAFT_87466</name>
</gene>
<accession>F9XJW4</accession>
<dbReference type="HOGENOM" id="CLU_068979_4_0_1"/>
<sequence>MAFNASDKSSPGAYTASQTALLLLDFHEQFVNVAAGDLGKRAASIAVNMRHWAHTQGIQVIHAPLDLESTPVETYKDRDRLIGLLETLRQEGGSEPAALLDGDEGDVTLTRRLGQVSAMGSPGLQEYLMEKGIKSLIMTGLSTSGCVLWTALSASDLGFIVTTMSDACADPKPGAHDLLVTQVLNNRGWVMTAAEFQEGFGRAK</sequence>
<keyword evidence="5" id="KW-1185">Reference proteome</keyword>
<evidence type="ECO:0000256" key="2">
    <source>
        <dbReference type="ARBA" id="ARBA00022801"/>
    </source>
</evidence>
<protein>
    <recommendedName>
        <fullName evidence="3">Isochorismatase-like domain-containing protein</fullName>
    </recommendedName>
</protein>
<dbReference type="eggNOG" id="ENOG502S2QC">
    <property type="taxonomic scope" value="Eukaryota"/>
</dbReference>
<organism evidence="4 5">
    <name type="scientific">Zymoseptoria tritici (strain CBS 115943 / IPO323)</name>
    <name type="common">Speckled leaf blotch fungus</name>
    <name type="synonym">Septoria tritici</name>
    <dbReference type="NCBI Taxonomy" id="336722"/>
    <lineage>
        <taxon>Eukaryota</taxon>
        <taxon>Fungi</taxon>
        <taxon>Dikarya</taxon>
        <taxon>Ascomycota</taxon>
        <taxon>Pezizomycotina</taxon>
        <taxon>Dothideomycetes</taxon>
        <taxon>Dothideomycetidae</taxon>
        <taxon>Mycosphaerellales</taxon>
        <taxon>Mycosphaerellaceae</taxon>
        <taxon>Zymoseptoria</taxon>
    </lineage>
</organism>
<dbReference type="EMBL" id="CM001204">
    <property type="protein sequence ID" value="EGP84725.1"/>
    <property type="molecule type" value="Genomic_DNA"/>
</dbReference>
<dbReference type="CDD" id="cd00431">
    <property type="entry name" value="cysteine_hydrolases"/>
    <property type="match status" value="1"/>
</dbReference>
<dbReference type="SUPFAM" id="SSF52499">
    <property type="entry name" value="Isochorismatase-like hydrolases"/>
    <property type="match status" value="1"/>
</dbReference>
<dbReference type="AlphaFoldDB" id="F9XJW4"/>
<dbReference type="PANTHER" id="PTHR43540">
    <property type="entry name" value="PEROXYUREIDOACRYLATE/UREIDOACRYLATE AMIDOHYDROLASE-RELATED"/>
    <property type="match status" value="1"/>
</dbReference>
<dbReference type="OMA" id="TPFPACK"/>
<dbReference type="InterPro" id="IPR000868">
    <property type="entry name" value="Isochorismatase-like_dom"/>
</dbReference>
<dbReference type="InterPro" id="IPR050272">
    <property type="entry name" value="Isochorismatase-like_hydrls"/>
</dbReference>
<evidence type="ECO:0000256" key="1">
    <source>
        <dbReference type="ARBA" id="ARBA00006336"/>
    </source>
</evidence>
<evidence type="ECO:0000313" key="5">
    <source>
        <dbReference type="Proteomes" id="UP000008062"/>
    </source>
</evidence>
<dbReference type="Gene3D" id="3.40.50.850">
    <property type="entry name" value="Isochorismatase-like"/>
    <property type="match status" value="1"/>
</dbReference>
<proteinExistence type="inferred from homology"/>
<evidence type="ECO:0000313" key="4">
    <source>
        <dbReference type="EMBL" id="EGP84725.1"/>
    </source>
</evidence>
<dbReference type="GO" id="GO:0016787">
    <property type="term" value="F:hydrolase activity"/>
    <property type="evidence" value="ECO:0007669"/>
    <property type="project" value="UniProtKB-KW"/>
</dbReference>